<organism evidence="1">
    <name type="scientific">marine sediment metagenome</name>
    <dbReference type="NCBI Taxonomy" id="412755"/>
    <lineage>
        <taxon>unclassified sequences</taxon>
        <taxon>metagenomes</taxon>
        <taxon>ecological metagenomes</taxon>
    </lineage>
</organism>
<name>A0A0F9A920_9ZZZZ</name>
<reference evidence="1" key="1">
    <citation type="journal article" date="2015" name="Nature">
        <title>Complex archaea that bridge the gap between prokaryotes and eukaryotes.</title>
        <authorList>
            <person name="Spang A."/>
            <person name="Saw J.H."/>
            <person name="Jorgensen S.L."/>
            <person name="Zaremba-Niedzwiedzka K."/>
            <person name="Martijn J."/>
            <person name="Lind A.E."/>
            <person name="van Eijk R."/>
            <person name="Schleper C."/>
            <person name="Guy L."/>
            <person name="Ettema T.J."/>
        </authorList>
    </citation>
    <scope>NUCLEOTIDE SEQUENCE</scope>
</reference>
<proteinExistence type="predicted"/>
<dbReference type="AlphaFoldDB" id="A0A0F9A920"/>
<protein>
    <submittedName>
        <fullName evidence="1">Uncharacterized protein</fullName>
    </submittedName>
</protein>
<feature type="non-terminal residue" evidence="1">
    <location>
        <position position="1"/>
    </location>
</feature>
<comment type="caution">
    <text evidence="1">The sequence shown here is derived from an EMBL/GenBank/DDBJ whole genome shotgun (WGS) entry which is preliminary data.</text>
</comment>
<evidence type="ECO:0000313" key="1">
    <source>
        <dbReference type="EMBL" id="KKL06059.1"/>
    </source>
</evidence>
<accession>A0A0F9A920</accession>
<gene>
    <name evidence="1" type="ORF">LCGC14_2599810</name>
</gene>
<sequence length="224" mass="24174">IEKDIGLGGAEKAAEAMGIPSWQEFRQVGPSLAGDEISYEKLQEMMMTEGDKMLEASKGMLTASEGMTDAMKLAEDNAKLNQQWYSDFAAFWTNALGLVVKALGGGKDIFETIQEGALGVLTAGEGEEIRQTDRWQDIAAQLMERGKYAPEVQESRRKFAESGGGVTYEMLGEYTKPGGRMEQGLSMLIPPAVELEIAQGKYVNITFTVTDGVAGEEVGGTLGK</sequence>
<dbReference type="EMBL" id="LAZR01043868">
    <property type="protein sequence ID" value="KKL06059.1"/>
    <property type="molecule type" value="Genomic_DNA"/>
</dbReference>